<proteinExistence type="predicted"/>
<feature type="transmembrane region" description="Helical" evidence="1">
    <location>
        <begin position="22"/>
        <end position="44"/>
    </location>
</feature>
<name>A0A501WK50_9RHOB</name>
<keyword evidence="1" id="KW-1133">Transmembrane helix</keyword>
<keyword evidence="3" id="KW-1185">Reference proteome</keyword>
<dbReference type="AlphaFoldDB" id="A0A501WK50"/>
<accession>A0A501WK50</accession>
<evidence type="ECO:0000313" key="2">
    <source>
        <dbReference type="EMBL" id="TPE50233.1"/>
    </source>
</evidence>
<keyword evidence="1" id="KW-0812">Transmembrane</keyword>
<evidence type="ECO:0000313" key="3">
    <source>
        <dbReference type="Proteomes" id="UP000319255"/>
    </source>
</evidence>
<protein>
    <submittedName>
        <fullName evidence="2">Uncharacterized protein</fullName>
    </submittedName>
</protein>
<keyword evidence="1" id="KW-0472">Membrane</keyword>
<gene>
    <name evidence="2" type="ORF">FJM51_12680</name>
</gene>
<evidence type="ECO:0000256" key="1">
    <source>
        <dbReference type="SAM" id="Phobius"/>
    </source>
</evidence>
<organism evidence="2 3">
    <name type="scientific">Amaricoccus solimangrovi</name>
    <dbReference type="NCBI Taxonomy" id="2589815"/>
    <lineage>
        <taxon>Bacteria</taxon>
        <taxon>Pseudomonadati</taxon>
        <taxon>Pseudomonadota</taxon>
        <taxon>Alphaproteobacteria</taxon>
        <taxon>Rhodobacterales</taxon>
        <taxon>Paracoccaceae</taxon>
        <taxon>Amaricoccus</taxon>
    </lineage>
</organism>
<dbReference type="RefSeq" id="WP_140454517.1">
    <property type="nucleotide sequence ID" value="NZ_VFRP01000011.1"/>
</dbReference>
<dbReference type="Proteomes" id="UP000319255">
    <property type="component" value="Unassembled WGS sequence"/>
</dbReference>
<comment type="caution">
    <text evidence="2">The sequence shown here is derived from an EMBL/GenBank/DDBJ whole genome shotgun (WGS) entry which is preliminary data.</text>
</comment>
<reference evidence="2 3" key="1">
    <citation type="submission" date="2019-06" db="EMBL/GenBank/DDBJ databases">
        <title>A novel bacterium of genus Amaricoccus, isolated from marine sediment.</title>
        <authorList>
            <person name="Huang H."/>
            <person name="Mo K."/>
            <person name="Hu Y."/>
        </authorList>
    </citation>
    <scope>NUCLEOTIDE SEQUENCE [LARGE SCALE GENOMIC DNA]</scope>
    <source>
        <strain evidence="2 3">HB172011</strain>
    </source>
</reference>
<dbReference type="EMBL" id="VFRP01000011">
    <property type="protein sequence ID" value="TPE50233.1"/>
    <property type="molecule type" value="Genomic_DNA"/>
</dbReference>
<sequence length="130" mass="13358">MTPAEVVAALHGPRLPEGTASLGPGALVAAFGLGLLIALALFALARPVLRARRRAPRPADLLARLAALPDTARPLAAARLFGHLGAPPPEAVAARLYRPTPAPLDPRTLEPALAAAFAQAAPEARRTAHV</sequence>